<proteinExistence type="predicted"/>
<dbReference type="AlphaFoldDB" id="A0A816KH07"/>
<dbReference type="EMBL" id="HG994366">
    <property type="protein sequence ID" value="CAF1918380.1"/>
    <property type="molecule type" value="Genomic_DNA"/>
</dbReference>
<accession>A0A816KH07</accession>
<dbReference type="Proteomes" id="UP001295469">
    <property type="component" value="Chromosome C02"/>
</dbReference>
<sequence>MMFGVQDGFSELRMLYASSVCKRYTSGSSIADSLLSGGR</sequence>
<name>A0A816KH07_BRANA</name>
<reference evidence="1" key="1">
    <citation type="submission" date="2021-01" db="EMBL/GenBank/DDBJ databases">
        <authorList>
            <consortium name="Genoscope - CEA"/>
            <person name="William W."/>
        </authorList>
    </citation>
    <scope>NUCLEOTIDE SEQUENCE</scope>
</reference>
<evidence type="ECO:0000313" key="1">
    <source>
        <dbReference type="EMBL" id="CAF1918380.1"/>
    </source>
</evidence>
<protein>
    <submittedName>
        <fullName evidence="1">(rape) hypothetical protein</fullName>
    </submittedName>
</protein>
<organism evidence="1">
    <name type="scientific">Brassica napus</name>
    <name type="common">Rape</name>
    <dbReference type="NCBI Taxonomy" id="3708"/>
    <lineage>
        <taxon>Eukaryota</taxon>
        <taxon>Viridiplantae</taxon>
        <taxon>Streptophyta</taxon>
        <taxon>Embryophyta</taxon>
        <taxon>Tracheophyta</taxon>
        <taxon>Spermatophyta</taxon>
        <taxon>Magnoliopsida</taxon>
        <taxon>eudicotyledons</taxon>
        <taxon>Gunneridae</taxon>
        <taxon>Pentapetalae</taxon>
        <taxon>rosids</taxon>
        <taxon>malvids</taxon>
        <taxon>Brassicales</taxon>
        <taxon>Brassicaceae</taxon>
        <taxon>Brassiceae</taxon>
        <taxon>Brassica</taxon>
    </lineage>
</organism>
<gene>
    <name evidence="1" type="ORF">DARMORV10_C02P43300.1</name>
</gene>